<sequence length="80" mass="8622">MGFEGIGEGKKTRMVTPFRNMARSVTSLAARWLVHSLAYELAASPEATSRLLSSAERCLARSDEGGGLGKADDYMRGKLS</sequence>
<evidence type="ECO:0000313" key="1">
    <source>
        <dbReference type="EMBL" id="CCB50879.1"/>
    </source>
</evidence>
<dbReference type="Proteomes" id="UP000009183">
    <property type="component" value="Chromosome 1"/>
</dbReference>
<evidence type="ECO:0000313" key="2">
    <source>
        <dbReference type="Proteomes" id="UP000009183"/>
    </source>
</evidence>
<proteinExistence type="predicted"/>
<accession>F6HEV3</accession>
<name>F6HEV3_VITVI</name>
<gene>
    <name evidence="1" type="ordered locus">VIT_01s0011g04100</name>
</gene>
<dbReference type="PaxDb" id="29760-VIT_01s0011g04100.t01"/>
<protein>
    <submittedName>
        <fullName evidence="1">Uncharacterized protein</fullName>
    </submittedName>
</protein>
<organism evidence="1 2">
    <name type="scientific">Vitis vinifera</name>
    <name type="common">Grape</name>
    <dbReference type="NCBI Taxonomy" id="29760"/>
    <lineage>
        <taxon>Eukaryota</taxon>
        <taxon>Viridiplantae</taxon>
        <taxon>Streptophyta</taxon>
        <taxon>Embryophyta</taxon>
        <taxon>Tracheophyta</taxon>
        <taxon>Spermatophyta</taxon>
        <taxon>Magnoliopsida</taxon>
        <taxon>eudicotyledons</taxon>
        <taxon>Gunneridae</taxon>
        <taxon>Pentapetalae</taxon>
        <taxon>rosids</taxon>
        <taxon>Vitales</taxon>
        <taxon>Vitaceae</taxon>
        <taxon>Viteae</taxon>
        <taxon>Vitis</taxon>
    </lineage>
</organism>
<dbReference type="InParanoid" id="F6HEV3"/>
<dbReference type="AlphaFoldDB" id="F6HEV3"/>
<reference evidence="2" key="1">
    <citation type="journal article" date="2007" name="Nature">
        <title>The grapevine genome sequence suggests ancestral hexaploidization in major angiosperm phyla.</title>
        <authorList>
            <consortium name="The French-Italian Public Consortium for Grapevine Genome Characterization."/>
            <person name="Jaillon O."/>
            <person name="Aury J.-M."/>
            <person name="Noel B."/>
            <person name="Policriti A."/>
            <person name="Clepet C."/>
            <person name="Casagrande A."/>
            <person name="Choisne N."/>
            <person name="Aubourg S."/>
            <person name="Vitulo N."/>
            <person name="Jubin C."/>
            <person name="Vezzi A."/>
            <person name="Legeai F."/>
            <person name="Hugueney P."/>
            <person name="Dasilva C."/>
            <person name="Horner D."/>
            <person name="Mica E."/>
            <person name="Jublot D."/>
            <person name="Poulain J."/>
            <person name="Bruyere C."/>
            <person name="Billault A."/>
            <person name="Segurens B."/>
            <person name="Gouyvenoux M."/>
            <person name="Ugarte E."/>
            <person name="Cattonaro F."/>
            <person name="Anthouard V."/>
            <person name="Vico V."/>
            <person name="Del Fabbro C."/>
            <person name="Alaux M."/>
            <person name="Di Gaspero G."/>
            <person name="Dumas V."/>
            <person name="Felice N."/>
            <person name="Paillard S."/>
            <person name="Juman I."/>
            <person name="Moroldo M."/>
            <person name="Scalabrin S."/>
            <person name="Canaguier A."/>
            <person name="Le Clainche I."/>
            <person name="Malacrida G."/>
            <person name="Durand E."/>
            <person name="Pesole G."/>
            <person name="Laucou V."/>
            <person name="Chatelet P."/>
            <person name="Merdinoglu D."/>
            <person name="Delledonne M."/>
            <person name="Pezzotti M."/>
            <person name="Lecharny A."/>
            <person name="Scarpelli C."/>
            <person name="Artiguenave F."/>
            <person name="Pe M.E."/>
            <person name="Valle G."/>
            <person name="Morgante M."/>
            <person name="Caboche M."/>
            <person name="Adam-Blondon A.-F."/>
            <person name="Weissenbach J."/>
            <person name="Quetier F."/>
            <person name="Wincker P."/>
        </authorList>
    </citation>
    <scope>NUCLEOTIDE SEQUENCE [LARGE SCALE GENOMIC DNA]</scope>
    <source>
        <strain evidence="2">cv. Pinot noir / PN40024</strain>
    </source>
</reference>
<dbReference type="EMBL" id="FN595752">
    <property type="protein sequence ID" value="CCB50879.1"/>
    <property type="molecule type" value="Genomic_DNA"/>
</dbReference>
<dbReference type="HOGENOM" id="CLU_2594653_0_0_1"/>
<keyword evidence="2" id="KW-1185">Reference proteome</keyword>